<comment type="caution">
    <text evidence="1">The sequence shown here is derived from an EMBL/GenBank/DDBJ whole genome shotgun (WGS) entry which is preliminary data.</text>
</comment>
<protein>
    <submittedName>
        <fullName evidence="1">Uncharacterized protein</fullName>
    </submittedName>
</protein>
<evidence type="ECO:0000313" key="2">
    <source>
        <dbReference type="Proteomes" id="UP001230649"/>
    </source>
</evidence>
<evidence type="ECO:0000313" key="1">
    <source>
        <dbReference type="EMBL" id="KAJ9110372.1"/>
    </source>
</evidence>
<reference evidence="1" key="1">
    <citation type="submission" date="2023-04" db="EMBL/GenBank/DDBJ databases">
        <title>Draft Genome sequencing of Naganishia species isolated from polar environments using Oxford Nanopore Technology.</title>
        <authorList>
            <person name="Leo P."/>
            <person name="Venkateswaran K."/>
        </authorList>
    </citation>
    <scope>NUCLEOTIDE SEQUENCE</scope>
    <source>
        <strain evidence="1">MNA-CCFEE 5262</strain>
    </source>
</reference>
<proteinExistence type="predicted"/>
<dbReference type="EMBL" id="JASBWS010000024">
    <property type="protein sequence ID" value="KAJ9110372.1"/>
    <property type="molecule type" value="Genomic_DNA"/>
</dbReference>
<accession>A0ACC2WIH8</accession>
<keyword evidence="2" id="KW-1185">Reference proteome</keyword>
<dbReference type="Proteomes" id="UP001230649">
    <property type="component" value="Unassembled WGS sequence"/>
</dbReference>
<sequence>MYPLADAPCKELRKQPAAPTTSGLQKETKGTFHGSLRDTSSGRLELLRYIGKTHELIRFVGCKTHHDLSVGLRMLTPYTDSSSDLYSRTPSSQKDSVLATATGDDIPIRHLPSNPLLVQDIAENYQKYGKRATRSRAEVSDNGERATRLTV</sequence>
<gene>
    <name evidence="1" type="ORF">QFC20_002969</name>
</gene>
<organism evidence="1 2">
    <name type="scientific">Naganishia adeliensis</name>
    <dbReference type="NCBI Taxonomy" id="92952"/>
    <lineage>
        <taxon>Eukaryota</taxon>
        <taxon>Fungi</taxon>
        <taxon>Dikarya</taxon>
        <taxon>Basidiomycota</taxon>
        <taxon>Agaricomycotina</taxon>
        <taxon>Tremellomycetes</taxon>
        <taxon>Filobasidiales</taxon>
        <taxon>Filobasidiaceae</taxon>
        <taxon>Naganishia</taxon>
    </lineage>
</organism>
<name>A0ACC2WIH8_9TREE</name>